<sequence length="328" mass="34148">MTPTSPEECDVLLRDGGIAHVRPLRDSDRAALHGLVDASSERSTYLRFATGGTATAHAYMDRVTGPRYQGRALVALIRGRLAGIAEYIGDDSTARAELGILIDDRVHGHGLGTVLLEHLALDAAEHGVKELVAEVLAGNTPVIGLLKDAGLAFRRTYADGWVRFEISTATSAELLTMIDAREHEAERNSLARLFAPSSVAVVGAGRDAGGVGHRVLRNLVDGGFPGPLFPVNPKATEVCGLPAHPAIAAVPGPVDLVVVATPAGAVTGVARECAARGVGGLVVVSSGFAEAGNAGQEAELGAVYGSDHVVEVRSFSHMIEPRRWSPAS</sequence>
<dbReference type="RefSeq" id="WP_380708167.1">
    <property type="nucleotide sequence ID" value="NZ_JANZYP010000027.1"/>
</dbReference>
<gene>
    <name evidence="2" type="ORF">ACFO8L_32590</name>
</gene>
<proteinExistence type="predicted"/>
<dbReference type="SUPFAM" id="SSF55729">
    <property type="entry name" value="Acyl-CoA N-acyltransferases (Nat)"/>
    <property type="match status" value="1"/>
</dbReference>
<reference evidence="3" key="1">
    <citation type="journal article" date="2019" name="Int. J. Syst. Evol. Microbiol.">
        <title>The Global Catalogue of Microorganisms (GCM) 10K type strain sequencing project: providing services to taxonomists for standard genome sequencing and annotation.</title>
        <authorList>
            <consortium name="The Broad Institute Genomics Platform"/>
            <consortium name="The Broad Institute Genome Sequencing Center for Infectious Disease"/>
            <person name="Wu L."/>
            <person name="Ma J."/>
        </authorList>
    </citation>
    <scope>NUCLEOTIDE SEQUENCE [LARGE SCALE GENOMIC DNA]</scope>
    <source>
        <strain evidence="3">CCUG 49560</strain>
    </source>
</reference>
<dbReference type="PROSITE" id="PS51186">
    <property type="entry name" value="GNAT"/>
    <property type="match status" value="1"/>
</dbReference>
<dbReference type="CDD" id="cd04301">
    <property type="entry name" value="NAT_SF"/>
    <property type="match status" value="1"/>
</dbReference>
<evidence type="ECO:0000259" key="1">
    <source>
        <dbReference type="PROSITE" id="PS51186"/>
    </source>
</evidence>
<dbReference type="Gene3D" id="3.40.50.720">
    <property type="entry name" value="NAD(P)-binding Rossmann-like Domain"/>
    <property type="match status" value="1"/>
</dbReference>
<dbReference type="InterPro" id="IPR036291">
    <property type="entry name" value="NAD(P)-bd_dom_sf"/>
</dbReference>
<dbReference type="Proteomes" id="UP001595891">
    <property type="component" value="Unassembled WGS sequence"/>
</dbReference>
<dbReference type="InterPro" id="IPR016181">
    <property type="entry name" value="Acyl_CoA_acyltransferase"/>
</dbReference>
<comment type="caution">
    <text evidence="2">The sequence shown here is derived from an EMBL/GenBank/DDBJ whole genome shotgun (WGS) entry which is preliminary data.</text>
</comment>
<dbReference type="EC" id="2.3.1.-" evidence="2"/>
<dbReference type="EMBL" id="JBHSFN010000026">
    <property type="protein sequence ID" value="MFC4590875.1"/>
    <property type="molecule type" value="Genomic_DNA"/>
</dbReference>
<dbReference type="Pfam" id="PF13380">
    <property type="entry name" value="CoA_binding_2"/>
    <property type="match status" value="1"/>
</dbReference>
<name>A0ABV9EQ76_9ACTN</name>
<dbReference type="Pfam" id="PF00583">
    <property type="entry name" value="Acetyltransf_1"/>
    <property type="match status" value="1"/>
</dbReference>
<dbReference type="InterPro" id="IPR000182">
    <property type="entry name" value="GNAT_dom"/>
</dbReference>
<dbReference type="InterPro" id="IPR003781">
    <property type="entry name" value="CoA-bd"/>
</dbReference>
<evidence type="ECO:0000313" key="3">
    <source>
        <dbReference type="Proteomes" id="UP001595891"/>
    </source>
</evidence>
<keyword evidence="2" id="KW-0808">Transferase</keyword>
<dbReference type="GO" id="GO:0016746">
    <property type="term" value="F:acyltransferase activity"/>
    <property type="evidence" value="ECO:0007669"/>
    <property type="project" value="UniProtKB-KW"/>
</dbReference>
<organism evidence="2 3">
    <name type="scientific">Sphaerisporangium corydalis</name>
    <dbReference type="NCBI Taxonomy" id="1441875"/>
    <lineage>
        <taxon>Bacteria</taxon>
        <taxon>Bacillati</taxon>
        <taxon>Actinomycetota</taxon>
        <taxon>Actinomycetes</taxon>
        <taxon>Streptosporangiales</taxon>
        <taxon>Streptosporangiaceae</taxon>
        <taxon>Sphaerisporangium</taxon>
    </lineage>
</organism>
<accession>A0ABV9EQ76</accession>
<dbReference type="PANTHER" id="PTHR42793:SF1">
    <property type="entry name" value="PEPTIDYL-LYSINE N-ACETYLTRANSFERASE PATZ"/>
    <property type="match status" value="1"/>
</dbReference>
<dbReference type="Gene3D" id="3.40.630.30">
    <property type="match status" value="1"/>
</dbReference>
<evidence type="ECO:0000313" key="2">
    <source>
        <dbReference type="EMBL" id="MFC4590875.1"/>
    </source>
</evidence>
<dbReference type="PANTHER" id="PTHR42793">
    <property type="entry name" value="COA BINDING DOMAIN CONTAINING PROTEIN"/>
    <property type="match status" value="1"/>
</dbReference>
<keyword evidence="2" id="KW-0012">Acyltransferase</keyword>
<protein>
    <submittedName>
        <fullName evidence="2">GNAT family N-acetyltransferase</fullName>
        <ecNumber evidence="2">2.3.1.-</ecNumber>
    </submittedName>
</protein>
<keyword evidence="3" id="KW-1185">Reference proteome</keyword>
<dbReference type="SMART" id="SM00881">
    <property type="entry name" value="CoA_binding"/>
    <property type="match status" value="1"/>
</dbReference>
<dbReference type="SUPFAM" id="SSF51735">
    <property type="entry name" value="NAD(P)-binding Rossmann-fold domains"/>
    <property type="match status" value="1"/>
</dbReference>
<feature type="domain" description="N-acetyltransferase" evidence="1">
    <location>
        <begin position="19"/>
        <end position="173"/>
    </location>
</feature>